<dbReference type="EMBL" id="JAYMFH010000001">
    <property type="protein sequence ID" value="MEC4294072.1"/>
    <property type="molecule type" value="Genomic_DNA"/>
</dbReference>
<sequence length="519" mass="55446">MLKHYSSCKGRLSKKAALALTVALAACLGLAALSACSPQPSATSSSDGGSAPESAAVETEGSASSVAAMNPTGTSAGLLPANEYNEAFINAGSRGCNTCHGDLGALMENSGLDHIKIEGEYGKPVTIADCLPCHRQHWVGSGPYYGDMLHERHYSSDSFTGNCWSCHAQDSSGEVGEYQWELWDEYKYTASLGGFPDDYYDERVQNWLKQRGASTTGTMSNVALDSEPNLQVELSQEVKDEEDLFVLNNYGTFEVDASQWALNVTGVANERSFTLEDLKAMPQTEMTVTQVCFTSAINSPFAGNIPVKGVLLSDIIEACGGLTDGTNAFALAGADGWATAYAINLMTDNNAMIALEYFGHELTADQGYPATLVIPGEPGAPWVKHIVSLGGLQWEADKLINSYAANSDGITSHKVNSAWFQNDGVQAKVGQPLELTGYGFAWSGTDFVAPLATLSISFDYGDTWTDVSIPADADPYQWSTFAATWTPQAPGTYVAWLKATNADGYEQETPAGLFIVVEE</sequence>
<feature type="region of interest" description="Disordered" evidence="1">
    <location>
        <begin position="41"/>
        <end position="69"/>
    </location>
</feature>
<dbReference type="PANTHER" id="PTHR19372">
    <property type="entry name" value="SULFITE REDUCTASE"/>
    <property type="match status" value="1"/>
</dbReference>
<dbReference type="PANTHER" id="PTHR19372:SF7">
    <property type="entry name" value="SULFITE OXIDASE, MITOCHONDRIAL"/>
    <property type="match status" value="1"/>
</dbReference>
<dbReference type="InterPro" id="IPR036374">
    <property type="entry name" value="OxRdtase_Mopterin-bd_sf"/>
</dbReference>
<evidence type="ECO:0000259" key="3">
    <source>
        <dbReference type="Pfam" id="PF00174"/>
    </source>
</evidence>
<dbReference type="SUPFAM" id="SSF48695">
    <property type="entry name" value="Multiheme cytochromes"/>
    <property type="match status" value="1"/>
</dbReference>
<dbReference type="Gene3D" id="2.60.40.650">
    <property type="match status" value="1"/>
</dbReference>
<reference evidence="4 5" key="1">
    <citation type="submission" date="2024-01" db="EMBL/GenBank/DDBJ databases">
        <title>novel species in genus Adlercreutzia.</title>
        <authorList>
            <person name="Liu X."/>
        </authorList>
    </citation>
    <scope>NUCLEOTIDE SEQUENCE [LARGE SCALE GENOMIC DNA]</scope>
    <source>
        <strain evidence="4 5">R22</strain>
    </source>
</reference>
<dbReference type="SUPFAM" id="SSF56524">
    <property type="entry name" value="Oxidoreductase molybdopterin-binding domain"/>
    <property type="match status" value="1"/>
</dbReference>
<keyword evidence="2" id="KW-0732">Signal</keyword>
<feature type="signal peptide" evidence="2">
    <location>
        <begin position="1"/>
        <end position="31"/>
    </location>
</feature>
<dbReference type="InterPro" id="IPR000572">
    <property type="entry name" value="OxRdtase_Mopterin-bd_dom"/>
</dbReference>
<feature type="chain" id="PRO_5046945126" evidence="2">
    <location>
        <begin position="32"/>
        <end position="519"/>
    </location>
</feature>
<name>A0ABU6IW79_9ACTN</name>
<comment type="caution">
    <text evidence="4">The sequence shown here is derived from an EMBL/GenBank/DDBJ whole genome shotgun (WGS) entry which is preliminary data.</text>
</comment>
<organism evidence="4 5">
    <name type="scientific">Adlercreutzia shanghongiae</name>
    <dbReference type="NCBI Taxonomy" id="3111773"/>
    <lineage>
        <taxon>Bacteria</taxon>
        <taxon>Bacillati</taxon>
        <taxon>Actinomycetota</taxon>
        <taxon>Coriobacteriia</taxon>
        <taxon>Eggerthellales</taxon>
        <taxon>Eggerthellaceae</taxon>
        <taxon>Adlercreutzia</taxon>
    </lineage>
</organism>
<dbReference type="RefSeq" id="WP_326441343.1">
    <property type="nucleotide sequence ID" value="NZ_JAYMFH010000001.1"/>
</dbReference>
<accession>A0ABU6IW79</accession>
<dbReference type="Gene3D" id="3.90.10.10">
    <property type="entry name" value="Cytochrome C3"/>
    <property type="match status" value="1"/>
</dbReference>
<dbReference type="Pfam" id="PF00174">
    <property type="entry name" value="Oxidored_molyb"/>
    <property type="match status" value="1"/>
</dbReference>
<dbReference type="InterPro" id="IPR036280">
    <property type="entry name" value="Multihaem_cyt_sf"/>
</dbReference>
<dbReference type="Gene3D" id="3.90.420.10">
    <property type="entry name" value="Oxidoreductase, molybdopterin-binding domain"/>
    <property type="match status" value="1"/>
</dbReference>
<evidence type="ECO:0000313" key="5">
    <source>
        <dbReference type="Proteomes" id="UP001343724"/>
    </source>
</evidence>
<dbReference type="InterPro" id="IPR014756">
    <property type="entry name" value="Ig_E-set"/>
</dbReference>
<dbReference type="PROSITE" id="PS51257">
    <property type="entry name" value="PROKAR_LIPOPROTEIN"/>
    <property type="match status" value="1"/>
</dbReference>
<evidence type="ECO:0000313" key="4">
    <source>
        <dbReference type="EMBL" id="MEC4294072.1"/>
    </source>
</evidence>
<protein>
    <submittedName>
        <fullName evidence="4">Molybdopterin-dependent oxidoreductase</fullName>
    </submittedName>
</protein>
<gene>
    <name evidence="4" type="ORF">VJ920_01950</name>
</gene>
<evidence type="ECO:0000256" key="1">
    <source>
        <dbReference type="SAM" id="MobiDB-lite"/>
    </source>
</evidence>
<keyword evidence="5" id="KW-1185">Reference proteome</keyword>
<dbReference type="SUPFAM" id="SSF81296">
    <property type="entry name" value="E set domains"/>
    <property type="match status" value="1"/>
</dbReference>
<evidence type="ECO:0000256" key="2">
    <source>
        <dbReference type="SAM" id="SignalP"/>
    </source>
</evidence>
<feature type="domain" description="Oxidoreductase molybdopterin-binding" evidence="3">
    <location>
        <begin position="254"/>
        <end position="389"/>
    </location>
</feature>
<dbReference type="Proteomes" id="UP001343724">
    <property type="component" value="Unassembled WGS sequence"/>
</dbReference>
<proteinExistence type="predicted"/>